<dbReference type="EMBL" id="QOIL01000019">
    <property type="protein sequence ID" value="RCG26488.1"/>
    <property type="molecule type" value="Genomic_DNA"/>
</dbReference>
<evidence type="ECO:0000313" key="7">
    <source>
        <dbReference type="EMBL" id="RCG26488.1"/>
    </source>
</evidence>
<keyword evidence="4" id="KW-0808">Transferase</keyword>
<keyword evidence="8" id="KW-1185">Reference proteome</keyword>
<dbReference type="InterPro" id="IPR049490">
    <property type="entry name" value="C883_1060-like_KR_N"/>
</dbReference>
<dbReference type="InterPro" id="IPR020841">
    <property type="entry name" value="PKS_Beta-ketoAc_synthase_dom"/>
</dbReference>
<dbReference type="GO" id="GO:0005737">
    <property type="term" value="C:cytoplasm"/>
    <property type="evidence" value="ECO:0007669"/>
    <property type="project" value="TreeGrafter"/>
</dbReference>
<dbReference type="Proteomes" id="UP000253094">
    <property type="component" value="Unassembled WGS sequence"/>
</dbReference>
<dbReference type="GO" id="GO:0031177">
    <property type="term" value="F:phosphopantetheine binding"/>
    <property type="evidence" value="ECO:0007669"/>
    <property type="project" value="InterPro"/>
</dbReference>
<dbReference type="InterPro" id="IPR029058">
    <property type="entry name" value="AB_hydrolase_fold"/>
</dbReference>
<dbReference type="PROSITE" id="PS52004">
    <property type="entry name" value="KS3_2"/>
    <property type="match status" value="1"/>
</dbReference>
<dbReference type="Pfam" id="PF21394">
    <property type="entry name" value="Beta-ketacyl_N"/>
    <property type="match status" value="1"/>
</dbReference>
<protein>
    <submittedName>
        <fullName evidence="7">SDR family NAD(P)-dependent oxidoreductase</fullName>
    </submittedName>
</protein>
<dbReference type="Gene3D" id="3.40.50.720">
    <property type="entry name" value="NAD(P)-binding Rossmann-like Domain"/>
    <property type="match status" value="1"/>
</dbReference>
<dbReference type="PANTHER" id="PTHR43775">
    <property type="entry name" value="FATTY ACID SYNTHASE"/>
    <property type="match status" value="1"/>
</dbReference>
<evidence type="ECO:0000313" key="8">
    <source>
        <dbReference type="Proteomes" id="UP000253094"/>
    </source>
</evidence>
<keyword evidence="3" id="KW-0597">Phosphoprotein</keyword>
<evidence type="ECO:0000256" key="3">
    <source>
        <dbReference type="ARBA" id="ARBA00022553"/>
    </source>
</evidence>
<dbReference type="Gene3D" id="3.40.47.10">
    <property type="match status" value="1"/>
</dbReference>
<dbReference type="PROSITE" id="PS50075">
    <property type="entry name" value="CARRIER"/>
    <property type="match status" value="1"/>
</dbReference>
<dbReference type="SMART" id="SM00822">
    <property type="entry name" value="PKS_KR"/>
    <property type="match status" value="1"/>
</dbReference>
<dbReference type="SUPFAM" id="SSF51735">
    <property type="entry name" value="NAD(P)-binding Rossmann-fold domains"/>
    <property type="match status" value="2"/>
</dbReference>
<dbReference type="InterPro" id="IPR016039">
    <property type="entry name" value="Thiolase-like"/>
</dbReference>
<dbReference type="RefSeq" id="WP_114032061.1">
    <property type="nucleotide sequence ID" value="NZ_QOIL01000019.1"/>
</dbReference>
<dbReference type="GO" id="GO:0006633">
    <property type="term" value="P:fatty acid biosynthetic process"/>
    <property type="evidence" value="ECO:0007669"/>
    <property type="project" value="TreeGrafter"/>
</dbReference>
<dbReference type="InterPro" id="IPR036736">
    <property type="entry name" value="ACP-like_sf"/>
</dbReference>
<reference evidence="7 8" key="1">
    <citation type="submission" date="2018-06" db="EMBL/GenBank/DDBJ databases">
        <title>Sphaerisporangium craniellae sp. nov., isolated from a marine sponge in the South China Sea.</title>
        <authorList>
            <person name="Li L."/>
        </authorList>
    </citation>
    <scope>NUCLEOTIDE SEQUENCE [LARGE SCALE GENOMIC DNA]</scope>
    <source>
        <strain evidence="7 8">CCTCC AA 208026</strain>
    </source>
</reference>
<evidence type="ECO:0000256" key="1">
    <source>
        <dbReference type="ARBA" id="ARBA00001957"/>
    </source>
</evidence>
<sequence>MSESAFDTAVALIGMSGRFPGAATVAELWHNLRTGVPGLREITHDELADAGVPSELSGDPGYVRVGGAVPDIDRFDATMFGLNPREAETMDPQHRLFLECSWEALEAAGYCPVDVPGQVGVYGGCAFPDYMVQNVSGLIGEPGGVLLLAVGNERDSLTSFVSYKLGLTGPSMTVQSFCSTSLVAVHLACQGLLTYDCDMALAGGAFLPLPQPAGYLYTEGGILSPDGIVRSFDAKANGTVMAPGVGVVALKRMNDALADGDVIHAVILGSAVSNDGRDRVGYTAPGVDGQARVIESALAAADVNPDSVGYVECHATGTMLGDSIELAAMNRVFGPDPRTPCVLGTIKPMLGHLDRAAGVAGLIRATLALEHRVLPGTPHHTKPNPVLAAAGDRFTVLAGDQPWPAGTDPRRAGVSSFGLGGTNAHVVLQEAPPRQAGVPRTGPHLLTMSAADPAALDELTARLRDHLTAHQDTDLADVAFTLQESRGYFALRRAVVCADLDDAVAALADPARWIDGRTDRRDPRLHLVTPADPPADWCAELVSAAGELLGAAVAGVPPTGVGAAAAVTDGLTRLGIRIGSTPDAVEVALSPDGAPAVDWLAGTLARLWLAGATIDWAALHHGMGRRVELPTYPFQRRHYWVKAAPADRDAQATGRCADPSRWTYLPTWFEHPLPLTDLDARLRAAGPWLVFTADPRGDALVQRLRDAGAEVTTVRPGATFDATDSGEFAVRPGEPSDHEDLLRSQVPPRTIIHGFALRGTGSAADAIDTFEAAQEYGFYSALALAAALATDPGAEPTELILLTGGAVGVVGPDLTDPEHATLVGLAPSLSQENPHLRCRTVDVGDVTAPADVDRTLAAMIAPFEGPVAVRAGEAWLRGYRSLPLAAPETGPIRSGDTVLITGGLGDVGLVLARHLAAGRDCRLVLTVRSPLPPREEWPAFLAAVPEGADRTARHIRNVLDLEARGAQVLAVSADAADAEAMREVVRAADSVFGGVDVVVHGAGVQNEQFFDLAHRMDRAACQAHLRAKAAGFLALEAALSILPAGRRPHRLITLSSLSAVLGGIALGPYSAANAALDAYVRTARLRGTPWITVDWDTWAIDPARLAQGPTAGTFAMTPEEGIAVFERALAAVDHVGHAVISTGPLADRIAQWVTGDLAAPGTVDDDRERYPRPDLMTPYAEPADETEAAIADIWAAVLGLETVGIDDDFFELGGHSLIAIQLASRIGSALGVRLPVTALVEQPTVRRLGAIIRIATPNHEAATPA</sequence>
<dbReference type="Pfam" id="PF00550">
    <property type="entry name" value="PP-binding"/>
    <property type="match status" value="1"/>
</dbReference>
<gene>
    <name evidence="7" type="ORF">DQ384_29020</name>
</gene>
<evidence type="ECO:0000256" key="4">
    <source>
        <dbReference type="ARBA" id="ARBA00022679"/>
    </source>
</evidence>
<dbReference type="AlphaFoldDB" id="A0A367F7Z8"/>
<dbReference type="SMART" id="SM00825">
    <property type="entry name" value="PKS_KS"/>
    <property type="match status" value="1"/>
</dbReference>
<comment type="cofactor">
    <cofactor evidence="1">
        <name>pantetheine 4'-phosphate</name>
        <dbReference type="ChEBI" id="CHEBI:47942"/>
    </cofactor>
</comment>
<dbReference type="Pfam" id="PF08659">
    <property type="entry name" value="KR"/>
    <property type="match status" value="1"/>
</dbReference>
<dbReference type="SUPFAM" id="SSF53901">
    <property type="entry name" value="Thiolase-like"/>
    <property type="match status" value="1"/>
</dbReference>
<dbReference type="Pfam" id="PF00109">
    <property type="entry name" value="ketoacyl-synt"/>
    <property type="match status" value="1"/>
</dbReference>
<dbReference type="InterPro" id="IPR036291">
    <property type="entry name" value="NAD(P)-bd_dom_sf"/>
</dbReference>
<dbReference type="InterPro" id="IPR020806">
    <property type="entry name" value="PKS_PP-bd"/>
</dbReference>
<dbReference type="CDD" id="cd08953">
    <property type="entry name" value="KR_2_SDR_x"/>
    <property type="match status" value="1"/>
</dbReference>
<organism evidence="7 8">
    <name type="scientific">Sphaerisporangium album</name>
    <dbReference type="NCBI Taxonomy" id="509200"/>
    <lineage>
        <taxon>Bacteria</taxon>
        <taxon>Bacillati</taxon>
        <taxon>Actinomycetota</taxon>
        <taxon>Actinomycetes</taxon>
        <taxon>Streptosporangiales</taxon>
        <taxon>Streptosporangiaceae</taxon>
        <taxon>Sphaerisporangium</taxon>
    </lineage>
</organism>
<dbReference type="GO" id="GO:0071770">
    <property type="term" value="P:DIM/DIP cell wall layer assembly"/>
    <property type="evidence" value="ECO:0007669"/>
    <property type="project" value="TreeGrafter"/>
</dbReference>
<dbReference type="SMART" id="SM00823">
    <property type="entry name" value="PKS_PP"/>
    <property type="match status" value="1"/>
</dbReference>
<dbReference type="InterPro" id="IPR014031">
    <property type="entry name" value="Ketoacyl_synth_C"/>
</dbReference>
<dbReference type="Gene3D" id="1.10.1240.100">
    <property type="match status" value="1"/>
</dbReference>
<dbReference type="SUPFAM" id="SSF47336">
    <property type="entry name" value="ACP-like"/>
    <property type="match status" value="1"/>
</dbReference>
<dbReference type="PANTHER" id="PTHR43775:SF37">
    <property type="entry name" value="SI:DKEY-61P9.11"/>
    <property type="match status" value="1"/>
</dbReference>
<dbReference type="CDD" id="cd00833">
    <property type="entry name" value="PKS"/>
    <property type="match status" value="1"/>
</dbReference>
<evidence type="ECO:0000256" key="2">
    <source>
        <dbReference type="ARBA" id="ARBA00022450"/>
    </source>
</evidence>
<comment type="caution">
    <text evidence="7">The sequence shown here is derived from an EMBL/GenBank/DDBJ whole genome shotgun (WGS) entry which is preliminary data.</text>
</comment>
<dbReference type="Gene3D" id="3.30.70.3290">
    <property type="match status" value="1"/>
</dbReference>
<keyword evidence="2" id="KW-0596">Phosphopantetheine</keyword>
<dbReference type="InterPro" id="IPR006162">
    <property type="entry name" value="Ppantetheine_attach_site"/>
</dbReference>
<evidence type="ECO:0000259" key="5">
    <source>
        <dbReference type="PROSITE" id="PS50075"/>
    </source>
</evidence>
<feature type="domain" description="Ketosynthase family 3 (KS3)" evidence="6">
    <location>
        <begin position="7"/>
        <end position="430"/>
    </location>
</feature>
<dbReference type="PROSITE" id="PS00012">
    <property type="entry name" value="PHOSPHOPANTETHEINE"/>
    <property type="match status" value="1"/>
</dbReference>
<proteinExistence type="predicted"/>
<dbReference type="Pfam" id="PF02801">
    <property type="entry name" value="Ketoacyl-synt_C"/>
    <property type="match status" value="1"/>
</dbReference>
<dbReference type="Gene3D" id="3.40.50.1820">
    <property type="entry name" value="alpha/beta hydrolase"/>
    <property type="match status" value="1"/>
</dbReference>
<evidence type="ECO:0000259" key="6">
    <source>
        <dbReference type="PROSITE" id="PS52004"/>
    </source>
</evidence>
<name>A0A367F7Z8_9ACTN</name>
<dbReference type="InterPro" id="IPR014030">
    <property type="entry name" value="Ketoacyl_synth_N"/>
</dbReference>
<dbReference type="InterPro" id="IPR013968">
    <property type="entry name" value="PKS_KR"/>
</dbReference>
<accession>A0A367F7Z8</accession>
<dbReference type="OrthoDB" id="4537517at2"/>
<dbReference type="FunFam" id="1.10.1200.10:FF:000016">
    <property type="entry name" value="Non-ribosomal peptide synthase"/>
    <property type="match status" value="1"/>
</dbReference>
<feature type="domain" description="Carrier" evidence="5">
    <location>
        <begin position="1181"/>
        <end position="1256"/>
    </location>
</feature>
<dbReference type="GO" id="GO:0044550">
    <property type="term" value="P:secondary metabolite biosynthetic process"/>
    <property type="evidence" value="ECO:0007669"/>
    <property type="project" value="UniProtKB-ARBA"/>
</dbReference>
<dbReference type="InterPro" id="IPR050091">
    <property type="entry name" value="PKS_NRPS_Biosynth_Enz"/>
</dbReference>
<dbReference type="GO" id="GO:0004312">
    <property type="term" value="F:fatty acid synthase activity"/>
    <property type="evidence" value="ECO:0007669"/>
    <property type="project" value="TreeGrafter"/>
</dbReference>
<dbReference type="GO" id="GO:0005886">
    <property type="term" value="C:plasma membrane"/>
    <property type="evidence" value="ECO:0007669"/>
    <property type="project" value="TreeGrafter"/>
</dbReference>
<dbReference type="InterPro" id="IPR057326">
    <property type="entry name" value="KR_dom"/>
</dbReference>
<dbReference type="Pfam" id="PF22621">
    <property type="entry name" value="CurL-like_PKS_C"/>
    <property type="match status" value="1"/>
</dbReference>
<dbReference type="InterPro" id="IPR009081">
    <property type="entry name" value="PP-bd_ACP"/>
</dbReference>